<evidence type="ECO:0000256" key="2">
    <source>
        <dbReference type="ARBA" id="ARBA00007324"/>
    </source>
</evidence>
<keyword evidence="5" id="KW-0256">Endoplasmic reticulum</keyword>
<dbReference type="Proteomes" id="UP000094385">
    <property type="component" value="Unassembled WGS sequence"/>
</dbReference>
<dbReference type="GO" id="GO:0045047">
    <property type="term" value="P:protein targeting to ER"/>
    <property type="evidence" value="ECO:0007669"/>
    <property type="project" value="TreeGrafter"/>
</dbReference>
<dbReference type="AlphaFoldDB" id="A0A1E3Q1X3"/>
<comment type="subcellular location">
    <subcellularLocation>
        <location evidence="1">Endoplasmic reticulum membrane</location>
        <topology evidence="1">Multi-pass membrane protein</topology>
    </subcellularLocation>
</comment>
<comment type="similarity">
    <text evidence="2">Belongs to the SPCS2 family.</text>
</comment>
<keyword evidence="4 9" id="KW-0812">Transmembrane</keyword>
<dbReference type="PANTHER" id="PTHR13085">
    <property type="entry name" value="MICROSOMAL SIGNAL PEPTIDASE 25 KDA SUBUNIT"/>
    <property type="match status" value="1"/>
</dbReference>
<reference evidence="10 11" key="1">
    <citation type="journal article" date="2016" name="Proc. Natl. Acad. Sci. U.S.A.">
        <title>Comparative genomics of biotechnologically important yeasts.</title>
        <authorList>
            <person name="Riley R."/>
            <person name="Haridas S."/>
            <person name="Wolfe K.H."/>
            <person name="Lopes M.R."/>
            <person name="Hittinger C.T."/>
            <person name="Goeker M."/>
            <person name="Salamov A.A."/>
            <person name="Wisecaver J.H."/>
            <person name="Long T.M."/>
            <person name="Calvey C.H."/>
            <person name="Aerts A.L."/>
            <person name="Barry K.W."/>
            <person name="Choi C."/>
            <person name="Clum A."/>
            <person name="Coughlan A.Y."/>
            <person name="Deshpande S."/>
            <person name="Douglass A.P."/>
            <person name="Hanson S.J."/>
            <person name="Klenk H.-P."/>
            <person name="LaButti K.M."/>
            <person name="Lapidus A."/>
            <person name="Lindquist E.A."/>
            <person name="Lipzen A.M."/>
            <person name="Meier-Kolthoff J.P."/>
            <person name="Ohm R.A."/>
            <person name="Otillar R.P."/>
            <person name="Pangilinan J.L."/>
            <person name="Peng Y."/>
            <person name="Rokas A."/>
            <person name="Rosa C.A."/>
            <person name="Scheuner C."/>
            <person name="Sibirny A.A."/>
            <person name="Slot J.C."/>
            <person name="Stielow J.B."/>
            <person name="Sun H."/>
            <person name="Kurtzman C.P."/>
            <person name="Blackwell M."/>
            <person name="Grigoriev I.V."/>
            <person name="Jeffries T.W."/>
        </authorList>
    </citation>
    <scope>NUCLEOTIDE SEQUENCE [LARGE SCALE GENOMIC DNA]</scope>
    <source>
        <strain evidence="10 11">NRRL Y-11557</strain>
    </source>
</reference>
<keyword evidence="11" id="KW-1185">Reference proteome</keyword>
<evidence type="ECO:0000256" key="4">
    <source>
        <dbReference type="ARBA" id="ARBA00022692"/>
    </source>
</evidence>
<evidence type="ECO:0000256" key="9">
    <source>
        <dbReference type="SAM" id="Phobius"/>
    </source>
</evidence>
<evidence type="ECO:0000256" key="1">
    <source>
        <dbReference type="ARBA" id="ARBA00004477"/>
    </source>
</evidence>
<accession>A0A1E3Q1X3</accession>
<keyword evidence="7 9" id="KW-0472">Membrane</keyword>
<evidence type="ECO:0000256" key="7">
    <source>
        <dbReference type="ARBA" id="ARBA00023136"/>
    </source>
</evidence>
<evidence type="ECO:0000256" key="8">
    <source>
        <dbReference type="ARBA" id="ARBA00045608"/>
    </source>
</evidence>
<gene>
    <name evidence="10" type="ORF">LIPSTDRAFT_55453</name>
</gene>
<name>A0A1E3Q1X3_LIPST</name>
<dbReference type="GO" id="GO:0005787">
    <property type="term" value="C:signal peptidase complex"/>
    <property type="evidence" value="ECO:0007669"/>
    <property type="project" value="InterPro"/>
</dbReference>
<feature type="non-terminal residue" evidence="10">
    <location>
        <position position="1"/>
    </location>
</feature>
<feature type="transmembrane region" description="Helical" evidence="9">
    <location>
        <begin position="12"/>
        <end position="33"/>
    </location>
</feature>
<protein>
    <recommendedName>
        <fullName evidence="3">Signal peptidase complex subunit 2</fullName>
    </recommendedName>
</protein>
<dbReference type="STRING" id="675824.A0A1E3Q1X3"/>
<organism evidence="10 11">
    <name type="scientific">Lipomyces starkeyi NRRL Y-11557</name>
    <dbReference type="NCBI Taxonomy" id="675824"/>
    <lineage>
        <taxon>Eukaryota</taxon>
        <taxon>Fungi</taxon>
        <taxon>Dikarya</taxon>
        <taxon>Ascomycota</taxon>
        <taxon>Saccharomycotina</taxon>
        <taxon>Lipomycetes</taxon>
        <taxon>Lipomycetales</taxon>
        <taxon>Lipomycetaceae</taxon>
        <taxon>Lipomyces</taxon>
    </lineage>
</organism>
<dbReference type="EMBL" id="KV454297">
    <property type="protein sequence ID" value="ODQ71661.1"/>
    <property type="molecule type" value="Genomic_DNA"/>
</dbReference>
<sequence length="155" mass="17358">LSGKGYTQIFNLIDIRLTLGFLSVIVAAAAGGYDYYVGFEKAKTYTAIGVSIYFVLNMALTIWIMYFEKGTIYQGSKDGKKISVMSTMKKYTPIYDLKVTETTTSQSTQAKKPFTEFFDSSGYIVRKPLEEWLDGIIKDTGATAMNSKDGRKKQK</sequence>
<keyword evidence="6 9" id="KW-1133">Transmembrane helix</keyword>
<evidence type="ECO:0000256" key="6">
    <source>
        <dbReference type="ARBA" id="ARBA00022989"/>
    </source>
</evidence>
<evidence type="ECO:0000256" key="5">
    <source>
        <dbReference type="ARBA" id="ARBA00022824"/>
    </source>
</evidence>
<feature type="transmembrane region" description="Helical" evidence="9">
    <location>
        <begin position="45"/>
        <end position="67"/>
    </location>
</feature>
<evidence type="ECO:0000313" key="11">
    <source>
        <dbReference type="Proteomes" id="UP000094385"/>
    </source>
</evidence>
<dbReference type="OrthoDB" id="29558at2759"/>
<evidence type="ECO:0000313" key="10">
    <source>
        <dbReference type="EMBL" id="ODQ71661.1"/>
    </source>
</evidence>
<proteinExistence type="inferred from homology"/>
<comment type="function">
    <text evidence="8">Component of the signal peptidase complex (SPC) which catalyzes the cleavage of N-terminal signal sequences from nascent proteins as they are translocated into the lumen of the endoplasmic reticulum. Enhances the enzymatic activity of SPC and facilitates the interactions between different components of the translocation site.</text>
</comment>
<evidence type="ECO:0000256" key="3">
    <source>
        <dbReference type="ARBA" id="ARBA00017057"/>
    </source>
</evidence>
<dbReference type="GO" id="GO:0006465">
    <property type="term" value="P:signal peptide processing"/>
    <property type="evidence" value="ECO:0007669"/>
    <property type="project" value="InterPro"/>
</dbReference>
<dbReference type="PANTHER" id="PTHR13085:SF0">
    <property type="entry name" value="SIGNAL PEPTIDASE COMPLEX SUBUNIT 2"/>
    <property type="match status" value="1"/>
</dbReference>
<dbReference type="InterPro" id="IPR009582">
    <property type="entry name" value="Spc2/SPCS2"/>
</dbReference>
<dbReference type="Pfam" id="PF06703">
    <property type="entry name" value="SPC25"/>
    <property type="match status" value="1"/>
</dbReference>